<evidence type="ECO:0000256" key="11">
    <source>
        <dbReference type="ARBA" id="ARBA00022927"/>
    </source>
</evidence>
<dbReference type="InterPro" id="IPR042080">
    <property type="entry name" value="RNA_2'-PTrans_N"/>
</dbReference>
<keyword evidence="6" id="KW-0813">Transport</keyword>
<evidence type="ECO:0000256" key="18">
    <source>
        <dbReference type="ARBA" id="ARBA00037803"/>
    </source>
</evidence>
<evidence type="ECO:0000256" key="3">
    <source>
        <dbReference type="ARBA" id="ARBA00004255"/>
    </source>
</evidence>
<evidence type="ECO:0000256" key="23">
    <source>
        <dbReference type="ARBA" id="ARBA00042194"/>
    </source>
</evidence>
<evidence type="ECO:0000256" key="15">
    <source>
        <dbReference type="ARBA" id="ARBA00023054"/>
    </source>
</evidence>
<dbReference type="GO" id="GO:0006887">
    <property type="term" value="P:exocytosis"/>
    <property type="evidence" value="ECO:0007669"/>
    <property type="project" value="TreeGrafter"/>
</dbReference>
<dbReference type="GO" id="GO:0000139">
    <property type="term" value="C:Golgi membrane"/>
    <property type="evidence" value="ECO:0007669"/>
    <property type="project" value="UniProtKB-SubCell"/>
</dbReference>
<dbReference type="GO" id="GO:0005765">
    <property type="term" value="C:lysosomal membrane"/>
    <property type="evidence" value="ECO:0007669"/>
    <property type="project" value="UniProtKB-SubCell"/>
</dbReference>
<sequence>MQNPLWTNESMGGKVSPKELDNRALDALKECNVKEAIGVIKVLRGQRETMSRTKVVTYVGEKSDLQLSKALAFVLRHGAEKLGYIMMPGGFLYVEDILQKQHNLSNYGPEDVRRIVETSDKQRFHIEWERETGKMKIRANQGHSIEPNTMNPSQFQGGPQGMYANQGYNQTTKPISKCYNQQVKNQFQRYNQPPKPVLKDITDHQNQYQGRPHGIYDNQYNNNQISINGITNLETSFQETTNHGIHKIMDFERSKAFLFLNDVKRRFQTQYGVRAQTALPYSMNSEFSRVIASQMRSLTEHKEKDNIEKVESQVDELKGIMVRNIDQIADRGERLELLVDKTEDLQANVSFVTKSADVDERFLPFNTFIDKQITAEFEYTVMMITFVTPNSCRRD</sequence>
<keyword evidence="11" id="KW-0653">Protein transport</keyword>
<evidence type="ECO:0000256" key="25">
    <source>
        <dbReference type="ARBA" id="ARBA00055970"/>
    </source>
</evidence>
<dbReference type="SUPFAM" id="SSF64356">
    <property type="entry name" value="SNARE-like"/>
    <property type="match status" value="1"/>
</dbReference>
<evidence type="ECO:0000313" key="33">
    <source>
        <dbReference type="EMBL" id="CAG2216323.1"/>
    </source>
</evidence>
<evidence type="ECO:0000256" key="17">
    <source>
        <dbReference type="ARBA" id="ARBA00037801"/>
    </source>
</evidence>
<dbReference type="InterPro" id="IPR002745">
    <property type="entry name" value="Ptrans_KptA/Tpt1"/>
</dbReference>
<evidence type="ECO:0000256" key="30">
    <source>
        <dbReference type="PROSITE-ProRule" id="PRU00290"/>
    </source>
</evidence>
<dbReference type="SUPFAM" id="SSF56399">
    <property type="entry name" value="ADP-ribosylation"/>
    <property type="match status" value="1"/>
</dbReference>
<keyword evidence="16" id="KW-0472">Membrane</keyword>
<comment type="catalytic activity">
    <reaction evidence="24">
        <text>2'-phospho-[ligated tRNA] + NAD(+) = mature tRNA + ADP-alpha-D-ribose 1'',2''-cyclic phosphate + nicotinamide</text>
        <dbReference type="Rhea" id="RHEA:23324"/>
        <dbReference type="Rhea" id="RHEA-COMP:11106"/>
        <dbReference type="Rhea" id="RHEA-COMP:11107"/>
        <dbReference type="ChEBI" id="CHEBI:17154"/>
        <dbReference type="ChEBI" id="CHEBI:57540"/>
        <dbReference type="ChEBI" id="CHEBI:76596"/>
        <dbReference type="ChEBI" id="CHEBI:82883"/>
        <dbReference type="ChEBI" id="CHEBI:85027"/>
        <dbReference type="EC" id="2.7.1.160"/>
    </reaction>
</comment>
<dbReference type="PROSITE" id="PS50892">
    <property type="entry name" value="V_SNARE"/>
    <property type="match status" value="1"/>
</dbReference>
<dbReference type="GO" id="GO:0000149">
    <property type="term" value="F:SNARE binding"/>
    <property type="evidence" value="ECO:0007669"/>
    <property type="project" value="TreeGrafter"/>
</dbReference>
<dbReference type="Pfam" id="PF13774">
    <property type="entry name" value="Longin"/>
    <property type="match status" value="1"/>
</dbReference>
<comment type="caution">
    <text evidence="33">The sequence shown here is derived from an EMBL/GenBank/DDBJ whole genome shotgun (WGS) entry which is preliminary data.</text>
</comment>
<evidence type="ECO:0000256" key="21">
    <source>
        <dbReference type="ARBA" id="ARBA00037875"/>
    </source>
</evidence>
<dbReference type="GO" id="GO:0005484">
    <property type="term" value="F:SNAP receptor activity"/>
    <property type="evidence" value="ECO:0007669"/>
    <property type="project" value="TreeGrafter"/>
</dbReference>
<evidence type="ECO:0000256" key="1">
    <source>
        <dbReference type="ARBA" id="ARBA00003343"/>
    </source>
</evidence>
<keyword evidence="14" id="KW-0333">Golgi apparatus</keyword>
<dbReference type="GO" id="GO:0031201">
    <property type="term" value="C:SNARE complex"/>
    <property type="evidence" value="ECO:0007669"/>
    <property type="project" value="TreeGrafter"/>
</dbReference>
<dbReference type="Pfam" id="PF01885">
    <property type="entry name" value="PTS_2-RNA"/>
    <property type="match status" value="1"/>
</dbReference>
<dbReference type="EC" id="2.7.1.160" evidence="5"/>
<evidence type="ECO:0000256" key="26">
    <source>
        <dbReference type="ARBA" id="ARBA00071053"/>
    </source>
</evidence>
<evidence type="ECO:0000256" key="14">
    <source>
        <dbReference type="ARBA" id="ARBA00023034"/>
    </source>
</evidence>
<dbReference type="GO" id="GO:0030670">
    <property type="term" value="C:phagocytic vesicle membrane"/>
    <property type="evidence" value="ECO:0007669"/>
    <property type="project" value="UniProtKB-SubCell"/>
</dbReference>
<dbReference type="InterPro" id="IPR010908">
    <property type="entry name" value="Longin_dom"/>
</dbReference>
<evidence type="ECO:0000256" key="2">
    <source>
        <dbReference type="ARBA" id="ARBA00004163"/>
    </source>
</evidence>
<organism evidence="33 34">
    <name type="scientific">Mytilus edulis</name>
    <name type="common">Blue mussel</name>
    <dbReference type="NCBI Taxonomy" id="6550"/>
    <lineage>
        <taxon>Eukaryota</taxon>
        <taxon>Metazoa</taxon>
        <taxon>Spiralia</taxon>
        <taxon>Lophotrochozoa</taxon>
        <taxon>Mollusca</taxon>
        <taxon>Bivalvia</taxon>
        <taxon>Autobranchia</taxon>
        <taxon>Pteriomorphia</taxon>
        <taxon>Mytilida</taxon>
        <taxon>Mytiloidea</taxon>
        <taxon>Mytilidae</taxon>
        <taxon>Mytilinae</taxon>
        <taxon>Mytilus</taxon>
    </lineage>
</organism>
<gene>
    <name evidence="33" type="ORF">MEDL_30061</name>
</gene>
<evidence type="ECO:0000256" key="5">
    <source>
        <dbReference type="ARBA" id="ARBA00012007"/>
    </source>
</evidence>
<dbReference type="PROSITE" id="PS50859">
    <property type="entry name" value="LONGIN"/>
    <property type="match status" value="1"/>
</dbReference>
<reference evidence="33" key="1">
    <citation type="submission" date="2021-03" db="EMBL/GenBank/DDBJ databases">
        <authorList>
            <person name="Bekaert M."/>
        </authorList>
    </citation>
    <scope>NUCLEOTIDE SEQUENCE</scope>
</reference>
<keyword evidence="12" id="KW-1133">Transmembrane helix</keyword>
<feature type="domain" description="Longin" evidence="31">
    <location>
        <begin position="250"/>
        <end position="291"/>
    </location>
</feature>
<dbReference type="GO" id="GO:0006886">
    <property type="term" value="P:intracellular protein transport"/>
    <property type="evidence" value="ECO:0007669"/>
    <property type="project" value="UniProtKB-ARBA"/>
</dbReference>
<dbReference type="Gene3D" id="1.10.10.970">
    <property type="entry name" value="RNA 2'-phosphotransferase, Tpt1/KptA family, N-terminal domain"/>
    <property type="match status" value="1"/>
</dbReference>
<dbReference type="AlphaFoldDB" id="A0A8S3SE31"/>
<dbReference type="InterPro" id="IPR001388">
    <property type="entry name" value="Synaptobrevin-like"/>
</dbReference>
<evidence type="ECO:0000256" key="27">
    <source>
        <dbReference type="ARBA" id="ARBA00076631"/>
    </source>
</evidence>
<dbReference type="OrthoDB" id="419694at2759"/>
<evidence type="ECO:0000313" key="34">
    <source>
        <dbReference type="Proteomes" id="UP000683360"/>
    </source>
</evidence>
<evidence type="ECO:0000256" key="7">
    <source>
        <dbReference type="ARBA" id="ARBA00022490"/>
    </source>
</evidence>
<comment type="subcellular location">
    <subcellularLocation>
        <location evidence="21">Cytoplasmic vesicle</location>
        <location evidence="21">Phagosome membrane</location>
        <topology evidence="21">Single-pass type IV membrane protein</topology>
    </subcellularLocation>
    <subcellularLocation>
        <location evidence="18">Cytoplasmic vesicle</location>
        <location evidence="18">Secretory vesicle membrane</location>
        <topology evidence="18">Single-pass type IV membrane protein</topology>
    </subcellularLocation>
    <subcellularLocation>
        <location evidence="2">Endoplasmic reticulum membrane</location>
        <topology evidence="2">Single-pass type IV membrane protein</topology>
    </subcellularLocation>
    <subcellularLocation>
        <location evidence="3">Golgi apparatus membrane</location>
        <topology evidence="3">Peripheral membrane protein</topology>
        <orientation evidence="3">Cytoplasmic side</orientation>
    </subcellularLocation>
    <subcellularLocation>
        <location evidence="17">Golgi apparatus</location>
        <location evidence="17">trans-Golgi network membrane</location>
        <topology evidence="17">Single-pass type IV membrane protein</topology>
    </subcellularLocation>
    <subcellularLocation>
        <location evidence="19">Late endosome membrane</location>
        <topology evidence="19">Single-pass type IV membrane protein</topology>
    </subcellularLocation>
    <subcellularLocation>
        <location evidence="20">Lysosome membrane</location>
        <topology evidence="20">Single-pass type IV membrane protein</topology>
    </subcellularLocation>
</comment>
<dbReference type="GO" id="GO:0000215">
    <property type="term" value="F:tRNA 2'-phosphotransferase activity"/>
    <property type="evidence" value="ECO:0007669"/>
    <property type="project" value="UniProtKB-EC"/>
</dbReference>
<dbReference type="PANTHER" id="PTHR21136:SF179">
    <property type="entry name" value="VESICLE ASSOCIATED MEMBRANE PROTEIN 7-RELATED"/>
    <property type="match status" value="1"/>
</dbReference>
<evidence type="ECO:0000256" key="22">
    <source>
        <dbReference type="ARBA" id="ARBA00039269"/>
    </source>
</evidence>
<dbReference type="EMBL" id="CAJPWZ010001479">
    <property type="protein sequence ID" value="CAG2216323.1"/>
    <property type="molecule type" value="Genomic_DNA"/>
</dbReference>
<dbReference type="InterPro" id="IPR011012">
    <property type="entry name" value="Longin-like_dom_sf"/>
</dbReference>
<evidence type="ECO:0000256" key="28">
    <source>
        <dbReference type="ARBA" id="ARBA00076924"/>
    </source>
</evidence>
<evidence type="ECO:0000256" key="13">
    <source>
        <dbReference type="ARBA" id="ARBA00022990"/>
    </source>
</evidence>
<evidence type="ECO:0000259" key="31">
    <source>
        <dbReference type="PROSITE" id="PS50859"/>
    </source>
</evidence>
<comment type="function">
    <text evidence="1">Catalyzes the last step of tRNA splicing, the transfer of the splice junction 2'-phosphate from ligated tRNA to NAD to produce ADP-ribose 1''-2'' cyclic phosphate.</text>
</comment>
<protein>
    <recommendedName>
        <fullName evidence="26">AP-3 complex subunit delta-1</fullName>
        <ecNumber evidence="5">2.7.1.160</ecNumber>
    </recommendedName>
    <alternativeName>
        <fullName evidence="27">AP-3 complex subunit delta</fullName>
    </alternativeName>
    <alternativeName>
        <fullName evidence="29">Adaptor-related protein complex 3 subunit delta-1</fullName>
    </alternativeName>
    <alternativeName>
        <fullName evidence="28">Delta-adaptin</fullName>
    </alternativeName>
    <alternativeName>
        <fullName evidence="23">Synaptobrevin-like protein 1</fullName>
    </alternativeName>
    <alternativeName>
        <fullName evidence="22">Vesicle-associated membrane protein 7</fullName>
    </alternativeName>
</protein>
<evidence type="ECO:0000256" key="24">
    <source>
        <dbReference type="ARBA" id="ARBA00047949"/>
    </source>
</evidence>
<keyword evidence="15 30" id="KW-0175">Coiled coil</keyword>
<name>A0A8S3SE31_MYTED</name>
<dbReference type="Gene3D" id="1.20.5.110">
    <property type="match status" value="1"/>
</dbReference>
<dbReference type="Pfam" id="PF00957">
    <property type="entry name" value="Synaptobrevin"/>
    <property type="match status" value="1"/>
</dbReference>
<evidence type="ECO:0000256" key="19">
    <source>
        <dbReference type="ARBA" id="ARBA00037845"/>
    </source>
</evidence>
<evidence type="ECO:0000256" key="9">
    <source>
        <dbReference type="ARBA" id="ARBA00022692"/>
    </source>
</evidence>
<keyword evidence="9" id="KW-0812">Transmembrane</keyword>
<dbReference type="GO" id="GO:0006906">
    <property type="term" value="P:vesicle fusion"/>
    <property type="evidence" value="ECO:0007669"/>
    <property type="project" value="TreeGrafter"/>
</dbReference>
<evidence type="ECO:0000256" key="8">
    <source>
        <dbReference type="ARBA" id="ARBA00022553"/>
    </source>
</evidence>
<dbReference type="CDD" id="cd14824">
    <property type="entry name" value="Longin"/>
    <property type="match status" value="1"/>
</dbReference>
<evidence type="ECO:0000256" key="6">
    <source>
        <dbReference type="ARBA" id="ARBA00022448"/>
    </source>
</evidence>
<keyword evidence="34" id="KW-1185">Reference proteome</keyword>
<dbReference type="PRINTS" id="PR00219">
    <property type="entry name" value="SYNAPTOBREVN"/>
</dbReference>
<evidence type="ECO:0000256" key="12">
    <source>
        <dbReference type="ARBA" id="ARBA00022989"/>
    </source>
</evidence>
<dbReference type="GO" id="GO:0030658">
    <property type="term" value="C:transport vesicle membrane"/>
    <property type="evidence" value="ECO:0007669"/>
    <property type="project" value="UniProtKB-SubCell"/>
</dbReference>
<evidence type="ECO:0000256" key="20">
    <source>
        <dbReference type="ARBA" id="ARBA00037863"/>
    </source>
</evidence>
<comment type="similarity">
    <text evidence="4">Belongs to the synaptobrevin family.</text>
</comment>
<dbReference type="GO" id="GO:0005789">
    <property type="term" value="C:endoplasmic reticulum membrane"/>
    <property type="evidence" value="ECO:0007669"/>
    <property type="project" value="UniProtKB-SubCell"/>
</dbReference>
<comment type="function">
    <text evidence="25">Part of the AP-3 complex, an adaptor-related complex which is not clathrin-associated. The complex is associated with the Golgi region as well as more peripheral structures. It facilitates the budding of vesicles from the Golgi membrane and may be directly involved in trafficking to lysosomes. Involved in process of CD8+ T-cell and NK cell degranulation. In concert with the BLOC-1 complex, AP-3 is required to target cargos into vesicles assembled at cell bodies for delivery into neurites and nerve terminals.</text>
</comment>
<evidence type="ECO:0000256" key="29">
    <source>
        <dbReference type="ARBA" id="ARBA00077434"/>
    </source>
</evidence>
<dbReference type="FunFam" id="3.30.450.50:FF:000001">
    <property type="entry name" value="AP-3 complex subunit delta-1, putative"/>
    <property type="match status" value="1"/>
</dbReference>
<accession>A0A8S3SE31</accession>
<feature type="domain" description="V-SNARE coiled-coil homology" evidence="32">
    <location>
        <begin position="306"/>
        <end position="365"/>
    </location>
</feature>
<evidence type="ECO:0000256" key="16">
    <source>
        <dbReference type="ARBA" id="ARBA00023136"/>
    </source>
</evidence>
<dbReference type="InterPro" id="IPR051097">
    <property type="entry name" value="Synaptobrevin-like_transport"/>
</dbReference>
<dbReference type="PANTHER" id="PTHR21136">
    <property type="entry name" value="SNARE PROTEINS"/>
    <property type="match status" value="1"/>
</dbReference>
<keyword evidence="10" id="KW-0677">Repeat</keyword>
<keyword evidence="7" id="KW-0963">Cytoplasm</keyword>
<dbReference type="SUPFAM" id="SSF58038">
    <property type="entry name" value="SNARE fusion complex"/>
    <property type="match status" value="1"/>
</dbReference>
<evidence type="ECO:0000259" key="32">
    <source>
        <dbReference type="PROSITE" id="PS50892"/>
    </source>
</evidence>
<evidence type="ECO:0000256" key="4">
    <source>
        <dbReference type="ARBA" id="ARBA00008025"/>
    </source>
</evidence>
<keyword evidence="13" id="KW-0007">Acetylation</keyword>
<proteinExistence type="inferred from homology"/>
<dbReference type="InterPro" id="IPR042855">
    <property type="entry name" value="V_SNARE_CC"/>
</dbReference>
<dbReference type="Gene3D" id="3.30.450.50">
    <property type="entry name" value="Longin domain"/>
    <property type="match status" value="1"/>
</dbReference>
<dbReference type="Proteomes" id="UP000683360">
    <property type="component" value="Unassembled WGS sequence"/>
</dbReference>
<keyword evidence="8" id="KW-0597">Phosphoprotein</keyword>
<dbReference type="GO" id="GO:0031902">
    <property type="term" value="C:late endosome membrane"/>
    <property type="evidence" value="ECO:0007669"/>
    <property type="project" value="UniProtKB-SubCell"/>
</dbReference>
<evidence type="ECO:0000256" key="10">
    <source>
        <dbReference type="ARBA" id="ARBA00022737"/>
    </source>
</evidence>